<evidence type="ECO:0000313" key="2">
    <source>
        <dbReference type="Proteomes" id="UP001489897"/>
    </source>
</evidence>
<proteinExistence type="predicted"/>
<keyword evidence="2" id="KW-1185">Reference proteome</keyword>
<accession>A0ABU9RMD1</accession>
<name>A0ABU9RMD1_9BURK</name>
<dbReference type="Proteomes" id="UP001489897">
    <property type="component" value="Unassembled WGS sequence"/>
</dbReference>
<comment type="caution">
    <text evidence="1">The sequence shown here is derived from an EMBL/GenBank/DDBJ whole genome shotgun (WGS) entry which is preliminary data.</text>
</comment>
<dbReference type="EMBL" id="JAYMRV010000002">
    <property type="protein sequence ID" value="MEM5420864.1"/>
    <property type="molecule type" value="Genomic_DNA"/>
</dbReference>
<dbReference type="RefSeq" id="WP_342946295.1">
    <property type="nucleotide sequence ID" value="NZ_JAYMRV010000002.1"/>
</dbReference>
<evidence type="ECO:0000313" key="1">
    <source>
        <dbReference type="EMBL" id="MEM5420864.1"/>
    </source>
</evidence>
<sequence length="142" mass="15676">MRPQNRSLKQGVNVGAVFFARLLRDFVWASLKRHESGDIVAPSPPSGGASITFCQVSGEYMAVEYRGFRVTVDAKADATDTQWLCRAVMEGVDAQVETAKLPSVELAIPKLKIDVLMALSVVEQTAKQAVDEWWHARQPEMA</sequence>
<gene>
    <name evidence="1" type="ORF">VSR73_07275</name>
</gene>
<protein>
    <submittedName>
        <fullName evidence="1">Uncharacterized protein</fullName>
    </submittedName>
</protein>
<organism evidence="1 2">
    <name type="scientific">Paraburkholderia ferrariae</name>
    <dbReference type="NCBI Taxonomy" id="386056"/>
    <lineage>
        <taxon>Bacteria</taxon>
        <taxon>Pseudomonadati</taxon>
        <taxon>Pseudomonadota</taxon>
        <taxon>Betaproteobacteria</taxon>
        <taxon>Burkholderiales</taxon>
        <taxon>Burkholderiaceae</taxon>
        <taxon>Paraburkholderia</taxon>
    </lineage>
</organism>
<reference evidence="1 2" key="1">
    <citation type="submission" date="2024-01" db="EMBL/GenBank/DDBJ databases">
        <title>The diversity of rhizobia nodulating Mimosa spp. in eleven states of Brazil covering several biomes is determined by host plant, location, and edaphic factors.</title>
        <authorList>
            <person name="Rouws L."/>
            <person name="Barauna A."/>
            <person name="Beukes C."/>
            <person name="De Faria S.M."/>
            <person name="Gross E."/>
            <person name="Dos Reis Junior F.B."/>
            <person name="Simon M."/>
            <person name="Maluk M."/>
            <person name="Odee D.W."/>
            <person name="Kenicer G."/>
            <person name="Young J.P.W."/>
            <person name="Reis V.M."/>
            <person name="Zilli J."/>
            <person name="James E.K."/>
        </authorList>
    </citation>
    <scope>NUCLEOTIDE SEQUENCE [LARGE SCALE GENOMIC DNA]</scope>
    <source>
        <strain evidence="1 2">JPY167</strain>
    </source>
</reference>